<evidence type="ECO:0008006" key="4">
    <source>
        <dbReference type="Google" id="ProtNLM"/>
    </source>
</evidence>
<sequence length="61" mass="6655">MRMALGNQGTSGGARVIYFLATAEKIYRILAYPKSMKDSLTPAEKAAPKTLTHQLKAEVSE</sequence>
<dbReference type="InterPro" id="IPR009387">
    <property type="entry name" value="HigB-2"/>
</dbReference>
<organism evidence="2 3">
    <name type="scientific">Vreelandella andesensis</name>
    <dbReference type="NCBI Taxonomy" id="447567"/>
    <lineage>
        <taxon>Bacteria</taxon>
        <taxon>Pseudomonadati</taxon>
        <taxon>Pseudomonadota</taxon>
        <taxon>Gammaproteobacteria</taxon>
        <taxon>Oceanospirillales</taxon>
        <taxon>Halomonadaceae</taxon>
        <taxon>Vreelandella</taxon>
    </lineage>
</organism>
<dbReference type="AlphaFoldDB" id="A0A3S0W6P0"/>
<evidence type="ECO:0000313" key="3">
    <source>
        <dbReference type="Proteomes" id="UP000287336"/>
    </source>
</evidence>
<protein>
    <recommendedName>
        <fullName evidence="4">Addiction module toxin RelE</fullName>
    </recommendedName>
</protein>
<gene>
    <name evidence="2" type="ORF">ELY33_12240</name>
</gene>
<reference evidence="2 3" key="1">
    <citation type="submission" date="2018-12" db="EMBL/GenBank/DDBJ databases">
        <title>three novel Halomonas strain isolated from plants.</title>
        <authorList>
            <person name="Sun C."/>
        </authorList>
    </citation>
    <scope>NUCLEOTIDE SEQUENCE [LARGE SCALE GENOMIC DNA]</scope>
    <source>
        <strain evidence="2 3">DSM 19434</strain>
    </source>
</reference>
<name>A0A3S0W6P0_9GAMM</name>
<feature type="region of interest" description="Disordered" evidence="1">
    <location>
        <begin position="38"/>
        <end position="61"/>
    </location>
</feature>
<dbReference type="OrthoDB" id="197283at2"/>
<dbReference type="Proteomes" id="UP000287336">
    <property type="component" value="Unassembled WGS sequence"/>
</dbReference>
<proteinExistence type="predicted"/>
<evidence type="ECO:0000256" key="1">
    <source>
        <dbReference type="SAM" id="MobiDB-lite"/>
    </source>
</evidence>
<keyword evidence="3" id="KW-1185">Reference proteome</keyword>
<dbReference type="Pfam" id="PF06296">
    <property type="entry name" value="RelE"/>
    <property type="match status" value="1"/>
</dbReference>
<evidence type="ECO:0000313" key="2">
    <source>
        <dbReference type="EMBL" id="RUR29707.1"/>
    </source>
</evidence>
<dbReference type="EMBL" id="RZHG01000021">
    <property type="protein sequence ID" value="RUR29707.1"/>
    <property type="molecule type" value="Genomic_DNA"/>
</dbReference>
<accession>A0A3S0W6P0</accession>
<comment type="caution">
    <text evidence="2">The sequence shown here is derived from an EMBL/GenBank/DDBJ whole genome shotgun (WGS) entry which is preliminary data.</text>
</comment>